<dbReference type="InterPro" id="IPR036907">
    <property type="entry name" value="5'-Nucleotdase_C_sf"/>
</dbReference>
<evidence type="ECO:0000313" key="7">
    <source>
        <dbReference type="Proteomes" id="UP001319045"/>
    </source>
</evidence>
<dbReference type="PANTHER" id="PTHR11575:SF6">
    <property type="entry name" value="2',3'-CYCLIC-NUCLEOTIDE 2'-PHOSPHODIESTERASE_3'-NUCLEOTIDASE"/>
    <property type="match status" value="1"/>
</dbReference>
<dbReference type="PROSITE" id="PS00785">
    <property type="entry name" value="5_NUCLEOTIDASE_1"/>
    <property type="match status" value="1"/>
</dbReference>
<dbReference type="InterPro" id="IPR004843">
    <property type="entry name" value="Calcineurin-like_PHP"/>
</dbReference>
<comment type="similarity">
    <text evidence="1 3">Belongs to the 5'-nucleotidase family.</text>
</comment>
<reference evidence="6 7" key="1">
    <citation type="journal article" date="2022" name="Int. J. Syst. Evol. Microbiol.">
        <title>Prevotella herbatica sp. nov., a plant polysaccharide-decomposing anaerobic bacterium isolated from a methanogenic reactor.</title>
        <authorList>
            <person name="Uek A."/>
            <person name="Tonouchi A."/>
            <person name="Kaku N."/>
            <person name="Ueki K."/>
        </authorList>
    </citation>
    <scope>NUCLEOTIDE SEQUENCE [LARGE SCALE GENOMIC DNA]</scope>
    <source>
        <strain evidence="6 7">WR041</strain>
    </source>
</reference>
<dbReference type="Gene3D" id="3.60.21.10">
    <property type="match status" value="1"/>
</dbReference>
<organism evidence="6 7">
    <name type="scientific">Prevotella herbatica</name>
    <dbReference type="NCBI Taxonomy" id="2801997"/>
    <lineage>
        <taxon>Bacteria</taxon>
        <taxon>Pseudomonadati</taxon>
        <taxon>Bacteroidota</taxon>
        <taxon>Bacteroidia</taxon>
        <taxon>Bacteroidales</taxon>
        <taxon>Prevotellaceae</taxon>
        <taxon>Prevotella</taxon>
    </lineage>
</organism>
<evidence type="ECO:0000259" key="5">
    <source>
        <dbReference type="Pfam" id="PF02872"/>
    </source>
</evidence>
<keyword evidence="2" id="KW-0732">Signal</keyword>
<keyword evidence="7" id="KW-1185">Reference proteome</keyword>
<dbReference type="EMBL" id="AP024484">
    <property type="protein sequence ID" value="BCS86753.1"/>
    <property type="molecule type" value="Genomic_DNA"/>
</dbReference>
<evidence type="ECO:0000256" key="2">
    <source>
        <dbReference type="ARBA" id="ARBA00022729"/>
    </source>
</evidence>
<feature type="domain" description="5'-Nucleotidase C-terminal" evidence="5">
    <location>
        <begin position="315"/>
        <end position="485"/>
    </location>
</feature>
<dbReference type="Gene3D" id="3.90.780.10">
    <property type="entry name" value="5'-Nucleotidase, C-terminal domain"/>
    <property type="match status" value="1"/>
</dbReference>
<dbReference type="SUPFAM" id="SSF56300">
    <property type="entry name" value="Metallo-dependent phosphatases"/>
    <property type="match status" value="1"/>
</dbReference>
<keyword evidence="3" id="KW-0378">Hydrolase</keyword>
<dbReference type="RefSeq" id="WP_207154308.1">
    <property type="nucleotide sequence ID" value="NZ_AP024484.1"/>
</dbReference>
<gene>
    <name evidence="6" type="ORF">prwr041_26460</name>
</gene>
<dbReference type="InterPro" id="IPR006146">
    <property type="entry name" value="5'-Nucleotdase_CS"/>
</dbReference>
<feature type="domain" description="Calcineurin-like phosphoesterase" evidence="4">
    <location>
        <begin position="7"/>
        <end position="235"/>
    </location>
</feature>
<dbReference type="PANTHER" id="PTHR11575">
    <property type="entry name" value="5'-NUCLEOTIDASE-RELATED"/>
    <property type="match status" value="1"/>
</dbReference>
<evidence type="ECO:0000259" key="4">
    <source>
        <dbReference type="Pfam" id="PF00149"/>
    </source>
</evidence>
<dbReference type="SUPFAM" id="SSF55816">
    <property type="entry name" value="5'-nucleotidase (syn. UDP-sugar hydrolase), C-terminal domain"/>
    <property type="match status" value="1"/>
</dbReference>
<dbReference type="Proteomes" id="UP001319045">
    <property type="component" value="Chromosome"/>
</dbReference>
<keyword evidence="3" id="KW-0547">Nucleotide-binding</keyword>
<dbReference type="InterPro" id="IPR029052">
    <property type="entry name" value="Metallo-depent_PP-like"/>
</dbReference>
<proteinExistence type="inferred from homology"/>
<dbReference type="Pfam" id="PF02872">
    <property type="entry name" value="5_nucleotid_C"/>
    <property type="match status" value="1"/>
</dbReference>
<dbReference type="PRINTS" id="PR01607">
    <property type="entry name" value="APYRASEFAMLY"/>
</dbReference>
<evidence type="ECO:0000256" key="3">
    <source>
        <dbReference type="RuleBase" id="RU362119"/>
    </source>
</evidence>
<sequence>MNNHLEIKIIHTTDVHGSFFPYDFINSCKRKGSLARVSTYVKQLRKEYGKRLILLDGGDILQGQPTCYYCNYINTKKTNVAARVINMMGYDAQTIGNHDIETGHEVYDKYCLETNCDILAANVIDTKSLKSYFKPYKMMEIEGLRIAIIGMLTPTISHWLHEHLWSGMKFEGIPECMDKWTRHVKEIEHADIVIGLFHSGFEGGINDNGIGENESIKTAANVAGIDLILCGHDHRLKHVVQTFGNTKKINIINPSSNANYISESTIKANKTKNGWLLENIESEIVNIEEEQPDEEFLSHFTEDMEEVRKYVNRKIGTIEESIFTKDSFFGPAPFSDFIHDVQLKTTGADISLNAPLQFDACIKKGEIRVSDMFNLYTYENQLYAIRMSGKEIHNLLEMSYYQWVDTMKSKDDHIMLMDIDNNGKHHWRNLAFNFDSAAGIDYEVDVTKEKGHKVKILKMSDGRPFSEETTYKVAMNSYRGNGGGELLTKGAGIPFEEIASRIEYISEKDQRRLLMEYIESHHHINPQAHTNWKFIPTEWTEQAISRDRDLLFPNDKESTN</sequence>
<evidence type="ECO:0000256" key="1">
    <source>
        <dbReference type="ARBA" id="ARBA00006654"/>
    </source>
</evidence>
<accession>A0ABM7P1Y6</accession>
<dbReference type="InterPro" id="IPR006179">
    <property type="entry name" value="5_nucleotidase/apyrase"/>
</dbReference>
<dbReference type="Pfam" id="PF00149">
    <property type="entry name" value="Metallophos"/>
    <property type="match status" value="1"/>
</dbReference>
<dbReference type="InterPro" id="IPR008334">
    <property type="entry name" value="5'-Nucleotdase_C"/>
</dbReference>
<protein>
    <submittedName>
        <fullName evidence="6">2',3'-cyclic-nucleotide 2'-phosphodiesterase</fullName>
    </submittedName>
</protein>
<name>A0ABM7P1Y6_9BACT</name>
<evidence type="ECO:0000313" key="6">
    <source>
        <dbReference type="EMBL" id="BCS86753.1"/>
    </source>
</evidence>